<accession>A0A0C9X8F2</accession>
<dbReference type="Proteomes" id="UP000054477">
    <property type="component" value="Unassembled WGS sequence"/>
</dbReference>
<keyword evidence="2" id="KW-1185">Reference proteome</keyword>
<name>A0A0C9X8F2_9AGAR</name>
<evidence type="ECO:0000313" key="1">
    <source>
        <dbReference type="EMBL" id="KIK08475.1"/>
    </source>
</evidence>
<dbReference type="EMBL" id="KN838542">
    <property type="protein sequence ID" value="KIK08475.1"/>
    <property type="molecule type" value="Genomic_DNA"/>
</dbReference>
<dbReference type="OrthoDB" id="3352776at2759"/>
<dbReference type="SUPFAM" id="SSF54427">
    <property type="entry name" value="NTF2-like"/>
    <property type="match status" value="1"/>
</dbReference>
<evidence type="ECO:0000313" key="2">
    <source>
        <dbReference type="Proteomes" id="UP000054477"/>
    </source>
</evidence>
<evidence type="ECO:0008006" key="3">
    <source>
        <dbReference type="Google" id="ProtNLM"/>
    </source>
</evidence>
<dbReference type="InterPro" id="IPR032710">
    <property type="entry name" value="NTF2-like_dom_sf"/>
</dbReference>
<dbReference type="AlphaFoldDB" id="A0A0C9X8F2"/>
<protein>
    <recommendedName>
        <fullName evidence="3">SnoaL-like domain-containing protein</fullName>
    </recommendedName>
</protein>
<reference evidence="2" key="2">
    <citation type="submission" date="2015-01" db="EMBL/GenBank/DDBJ databases">
        <title>Evolutionary Origins and Diversification of the Mycorrhizal Mutualists.</title>
        <authorList>
            <consortium name="DOE Joint Genome Institute"/>
            <consortium name="Mycorrhizal Genomics Consortium"/>
            <person name="Kohler A."/>
            <person name="Kuo A."/>
            <person name="Nagy L.G."/>
            <person name="Floudas D."/>
            <person name="Copeland A."/>
            <person name="Barry K.W."/>
            <person name="Cichocki N."/>
            <person name="Veneault-Fourrey C."/>
            <person name="LaButti K."/>
            <person name="Lindquist E.A."/>
            <person name="Lipzen A."/>
            <person name="Lundell T."/>
            <person name="Morin E."/>
            <person name="Murat C."/>
            <person name="Riley R."/>
            <person name="Ohm R."/>
            <person name="Sun H."/>
            <person name="Tunlid A."/>
            <person name="Henrissat B."/>
            <person name="Grigoriev I.V."/>
            <person name="Hibbett D.S."/>
            <person name="Martin F."/>
        </authorList>
    </citation>
    <scope>NUCLEOTIDE SEQUENCE [LARGE SCALE GENOMIC DNA]</scope>
    <source>
        <strain evidence="2">LaAM-08-1</strain>
    </source>
</reference>
<dbReference type="Gene3D" id="3.10.450.50">
    <property type="match status" value="1"/>
</dbReference>
<sequence length="161" mass="18192">MGSSRLRLLVAAQSFCDAFAQKDDIDTILSHFSKTREISAIEYGEPSLASFLGRPFLGATQVKEYFLIINSLLSYERIRFSEFLVDTETSRVALKGMGEFTWSGTQKSWEEVFTYILDFNDELKVVRYQVWADTGSAYLARIGQLDQVREGGMGQIQCLGT</sequence>
<reference evidence="1 2" key="1">
    <citation type="submission" date="2014-04" db="EMBL/GenBank/DDBJ databases">
        <authorList>
            <consortium name="DOE Joint Genome Institute"/>
            <person name="Kuo A."/>
            <person name="Kohler A."/>
            <person name="Nagy L.G."/>
            <person name="Floudas D."/>
            <person name="Copeland A."/>
            <person name="Barry K.W."/>
            <person name="Cichocki N."/>
            <person name="Veneault-Fourrey C."/>
            <person name="LaButti K."/>
            <person name="Lindquist E.A."/>
            <person name="Lipzen A."/>
            <person name="Lundell T."/>
            <person name="Morin E."/>
            <person name="Murat C."/>
            <person name="Sun H."/>
            <person name="Tunlid A."/>
            <person name="Henrissat B."/>
            <person name="Grigoriev I.V."/>
            <person name="Hibbett D.S."/>
            <person name="Martin F."/>
            <person name="Nordberg H.P."/>
            <person name="Cantor M.N."/>
            <person name="Hua S.X."/>
        </authorList>
    </citation>
    <scope>NUCLEOTIDE SEQUENCE [LARGE SCALE GENOMIC DNA]</scope>
    <source>
        <strain evidence="1 2">LaAM-08-1</strain>
    </source>
</reference>
<organism evidence="1 2">
    <name type="scientific">Laccaria amethystina LaAM-08-1</name>
    <dbReference type="NCBI Taxonomy" id="1095629"/>
    <lineage>
        <taxon>Eukaryota</taxon>
        <taxon>Fungi</taxon>
        <taxon>Dikarya</taxon>
        <taxon>Basidiomycota</taxon>
        <taxon>Agaricomycotina</taxon>
        <taxon>Agaricomycetes</taxon>
        <taxon>Agaricomycetidae</taxon>
        <taxon>Agaricales</taxon>
        <taxon>Agaricineae</taxon>
        <taxon>Hydnangiaceae</taxon>
        <taxon>Laccaria</taxon>
    </lineage>
</organism>
<proteinExistence type="predicted"/>
<gene>
    <name evidence="1" type="ORF">K443DRAFT_560144</name>
</gene>
<dbReference type="HOGENOM" id="CLU_095773_1_1_1"/>